<dbReference type="SUPFAM" id="SSF53335">
    <property type="entry name" value="S-adenosyl-L-methionine-dependent methyltransferases"/>
    <property type="match status" value="1"/>
</dbReference>
<dbReference type="InterPro" id="IPR029063">
    <property type="entry name" value="SAM-dependent_MTases_sf"/>
</dbReference>
<accession>A0ABP7FXW8</accession>
<evidence type="ECO:0000313" key="3">
    <source>
        <dbReference type="Proteomes" id="UP001499884"/>
    </source>
</evidence>
<dbReference type="RefSeq" id="WP_345651617.1">
    <property type="nucleotide sequence ID" value="NZ_BAABEP010000043.1"/>
</dbReference>
<proteinExistence type="predicted"/>
<dbReference type="InterPro" id="IPR013216">
    <property type="entry name" value="Methyltransf_11"/>
</dbReference>
<name>A0ABP7FXW8_9ACTN</name>
<dbReference type="EMBL" id="BAABEP010000043">
    <property type="protein sequence ID" value="GAA3747055.1"/>
    <property type="molecule type" value="Genomic_DNA"/>
</dbReference>
<feature type="domain" description="Methyltransferase type 11" evidence="1">
    <location>
        <begin position="51"/>
        <end position="143"/>
    </location>
</feature>
<keyword evidence="2" id="KW-0808">Transferase</keyword>
<dbReference type="Proteomes" id="UP001499884">
    <property type="component" value="Unassembled WGS sequence"/>
</dbReference>
<dbReference type="Pfam" id="PF08241">
    <property type="entry name" value="Methyltransf_11"/>
    <property type="match status" value="1"/>
</dbReference>
<organism evidence="2 3">
    <name type="scientific">Streptomyces tremellae</name>
    <dbReference type="NCBI Taxonomy" id="1124239"/>
    <lineage>
        <taxon>Bacteria</taxon>
        <taxon>Bacillati</taxon>
        <taxon>Actinomycetota</taxon>
        <taxon>Actinomycetes</taxon>
        <taxon>Kitasatosporales</taxon>
        <taxon>Streptomycetaceae</taxon>
        <taxon>Streptomyces</taxon>
    </lineage>
</organism>
<dbReference type="GO" id="GO:0008168">
    <property type="term" value="F:methyltransferase activity"/>
    <property type="evidence" value="ECO:0007669"/>
    <property type="project" value="UniProtKB-KW"/>
</dbReference>
<dbReference type="GO" id="GO:0032259">
    <property type="term" value="P:methylation"/>
    <property type="evidence" value="ECO:0007669"/>
    <property type="project" value="UniProtKB-KW"/>
</dbReference>
<reference evidence="3" key="1">
    <citation type="journal article" date="2019" name="Int. J. Syst. Evol. Microbiol.">
        <title>The Global Catalogue of Microorganisms (GCM) 10K type strain sequencing project: providing services to taxonomists for standard genome sequencing and annotation.</title>
        <authorList>
            <consortium name="The Broad Institute Genomics Platform"/>
            <consortium name="The Broad Institute Genome Sequencing Center for Infectious Disease"/>
            <person name="Wu L."/>
            <person name="Ma J."/>
        </authorList>
    </citation>
    <scope>NUCLEOTIDE SEQUENCE [LARGE SCALE GENOMIC DNA]</scope>
    <source>
        <strain evidence="3">JCM 30846</strain>
    </source>
</reference>
<dbReference type="PANTHER" id="PTHR43464">
    <property type="entry name" value="METHYLTRANSFERASE"/>
    <property type="match status" value="1"/>
</dbReference>
<dbReference type="PANTHER" id="PTHR43464:SF83">
    <property type="entry name" value="MALONYL-[ACYL-CARRIER PROTEIN] O-METHYLTRANSFERASE"/>
    <property type="match status" value="1"/>
</dbReference>
<keyword evidence="2" id="KW-0489">Methyltransferase</keyword>
<keyword evidence="3" id="KW-1185">Reference proteome</keyword>
<sequence length="265" mass="29354">MDTAAERYGDRLFSHTHGDEAERLGALARALDPVTFRRLERFGLPEDARCLDIGSGAGTVAAWLALRCPKGEVVATDVDTRHFPPQERRRGWRALEHDVTADSFPEGSFDLVHARWVFSHHRDRDTVLARVVRWLAPGGLLFVEDMAGFPLESSPHPLYRRVGLGMCETVERRLGTDCAWARTFPSPLRSLGLVQVGAEATLPTVGPGPMGRFWRLTAEQMAQDLHTVHGLSHGELAAFSALVESPDFSDLCLADVAAWGRRPLR</sequence>
<evidence type="ECO:0000313" key="2">
    <source>
        <dbReference type="EMBL" id="GAA3747055.1"/>
    </source>
</evidence>
<gene>
    <name evidence="2" type="ORF">GCM10023082_49420</name>
</gene>
<protein>
    <submittedName>
        <fullName evidence="2">Methyltransferase domain-containing protein</fullName>
    </submittedName>
</protein>
<dbReference type="Gene3D" id="3.40.50.150">
    <property type="entry name" value="Vaccinia Virus protein VP39"/>
    <property type="match status" value="1"/>
</dbReference>
<comment type="caution">
    <text evidence="2">The sequence shown here is derived from an EMBL/GenBank/DDBJ whole genome shotgun (WGS) entry which is preliminary data.</text>
</comment>
<evidence type="ECO:0000259" key="1">
    <source>
        <dbReference type="Pfam" id="PF08241"/>
    </source>
</evidence>
<dbReference type="CDD" id="cd02440">
    <property type="entry name" value="AdoMet_MTases"/>
    <property type="match status" value="1"/>
</dbReference>